<reference evidence="1 2" key="2">
    <citation type="journal article" date="2022" name="Mol. Ecol. Resour.">
        <title>The genomes of chicory, endive, great burdock and yacon provide insights into Asteraceae paleo-polyploidization history and plant inulin production.</title>
        <authorList>
            <person name="Fan W."/>
            <person name="Wang S."/>
            <person name="Wang H."/>
            <person name="Wang A."/>
            <person name="Jiang F."/>
            <person name="Liu H."/>
            <person name="Zhao H."/>
            <person name="Xu D."/>
            <person name="Zhang Y."/>
        </authorList>
    </citation>
    <scope>NUCLEOTIDE SEQUENCE [LARGE SCALE GENOMIC DNA]</scope>
    <source>
        <strain evidence="2">cv. Yunnan</strain>
        <tissue evidence="1">Leaves</tissue>
    </source>
</reference>
<keyword evidence="2" id="KW-1185">Reference proteome</keyword>
<evidence type="ECO:0000313" key="2">
    <source>
        <dbReference type="Proteomes" id="UP001056120"/>
    </source>
</evidence>
<gene>
    <name evidence="1" type="ORF">L1987_50788</name>
</gene>
<evidence type="ECO:0000313" key="1">
    <source>
        <dbReference type="EMBL" id="KAI3760393.1"/>
    </source>
</evidence>
<name>A0ACB9EP51_9ASTR</name>
<organism evidence="1 2">
    <name type="scientific">Smallanthus sonchifolius</name>
    <dbReference type="NCBI Taxonomy" id="185202"/>
    <lineage>
        <taxon>Eukaryota</taxon>
        <taxon>Viridiplantae</taxon>
        <taxon>Streptophyta</taxon>
        <taxon>Embryophyta</taxon>
        <taxon>Tracheophyta</taxon>
        <taxon>Spermatophyta</taxon>
        <taxon>Magnoliopsida</taxon>
        <taxon>eudicotyledons</taxon>
        <taxon>Gunneridae</taxon>
        <taxon>Pentapetalae</taxon>
        <taxon>asterids</taxon>
        <taxon>campanulids</taxon>
        <taxon>Asterales</taxon>
        <taxon>Asteraceae</taxon>
        <taxon>Asteroideae</taxon>
        <taxon>Heliantheae alliance</taxon>
        <taxon>Millerieae</taxon>
        <taxon>Smallanthus</taxon>
    </lineage>
</organism>
<protein>
    <submittedName>
        <fullName evidence="1">Uncharacterized protein</fullName>
    </submittedName>
</protein>
<comment type="caution">
    <text evidence="1">The sequence shown here is derived from an EMBL/GenBank/DDBJ whole genome shotgun (WGS) entry which is preliminary data.</text>
</comment>
<dbReference type="Proteomes" id="UP001056120">
    <property type="component" value="Linkage Group LG17"/>
</dbReference>
<proteinExistence type="predicted"/>
<sequence>MASTGLDLQAKLYRFDKSGNQWKERGDGSIKILNHKETGKLHLVMRQSHTLKVCANHLVTRSTPVQEHVGDKKSCAWYATDFADVSWKQCKKLWGDNEENKDASNVGASEWVNLIGMCDFYVARTNLFVSSFVV</sequence>
<accession>A0ACB9EP51</accession>
<dbReference type="EMBL" id="CM042034">
    <property type="protein sequence ID" value="KAI3760393.1"/>
    <property type="molecule type" value="Genomic_DNA"/>
</dbReference>
<reference evidence="2" key="1">
    <citation type="journal article" date="2022" name="Mol. Ecol. Resour.">
        <title>The genomes of chicory, endive, great burdock and yacon provide insights into Asteraceae palaeo-polyploidization history and plant inulin production.</title>
        <authorList>
            <person name="Fan W."/>
            <person name="Wang S."/>
            <person name="Wang H."/>
            <person name="Wang A."/>
            <person name="Jiang F."/>
            <person name="Liu H."/>
            <person name="Zhao H."/>
            <person name="Xu D."/>
            <person name="Zhang Y."/>
        </authorList>
    </citation>
    <scope>NUCLEOTIDE SEQUENCE [LARGE SCALE GENOMIC DNA]</scope>
    <source>
        <strain evidence="2">cv. Yunnan</strain>
    </source>
</reference>